<protein>
    <submittedName>
        <fullName evidence="1">Uncharacterized protein</fullName>
    </submittedName>
</protein>
<reference evidence="1 2" key="1">
    <citation type="submission" date="2013-11" db="EMBL/GenBank/DDBJ databases">
        <title>Draft genome sequence and annotation of the entomopathogenic bacterium, Xenorhabdus cabanillasi strain JM26.</title>
        <authorList>
            <person name="Gualtieri M."/>
            <person name="Ogier J.C."/>
            <person name="Pages S."/>
            <person name="Givaudan A."/>
            <person name="Gaudriault S."/>
        </authorList>
    </citation>
    <scope>NUCLEOTIDE SEQUENCE [LARGE SCALE GENOMIC DNA]</scope>
    <source>
        <strain evidence="1 2">JM26</strain>
    </source>
</reference>
<dbReference type="AlphaFoldDB" id="W1J8X0"/>
<evidence type="ECO:0000313" key="1">
    <source>
        <dbReference type="EMBL" id="CDL87217.1"/>
    </source>
</evidence>
<organism evidence="1 2">
    <name type="scientific">Xenorhabdus cabanillasii JM26</name>
    <dbReference type="NCBI Taxonomy" id="1427517"/>
    <lineage>
        <taxon>Bacteria</taxon>
        <taxon>Pseudomonadati</taxon>
        <taxon>Pseudomonadota</taxon>
        <taxon>Gammaproteobacteria</taxon>
        <taxon>Enterobacterales</taxon>
        <taxon>Morganellaceae</taxon>
        <taxon>Xenorhabdus</taxon>
    </lineage>
</organism>
<evidence type="ECO:0000313" key="2">
    <source>
        <dbReference type="Proteomes" id="UP000019197"/>
    </source>
</evidence>
<comment type="caution">
    <text evidence="1">The sequence shown here is derived from an EMBL/GenBank/DDBJ whole genome shotgun (WGS) entry which is preliminary data.</text>
</comment>
<proteinExistence type="predicted"/>
<sequence length="53" mass="5990">MVKVFAEDNSVIIAKVCHDMELDTENILSCLDIECMGDENLSKEVELRSVFVN</sequence>
<dbReference type="Proteomes" id="UP000019197">
    <property type="component" value="Unassembled WGS sequence"/>
</dbReference>
<gene>
    <name evidence="1" type="ORF">XCR1_860001</name>
</gene>
<accession>W1J8X0</accession>
<name>W1J8X0_9GAMM</name>
<dbReference type="EMBL" id="CBXE010000482">
    <property type="protein sequence ID" value="CDL87217.1"/>
    <property type="molecule type" value="Genomic_DNA"/>
</dbReference>